<dbReference type="Pfam" id="PF02224">
    <property type="entry name" value="Cytidylate_kin"/>
    <property type="match status" value="1"/>
</dbReference>
<evidence type="ECO:0000256" key="7">
    <source>
        <dbReference type="ARBA" id="ARBA00048478"/>
    </source>
</evidence>
<evidence type="ECO:0000256" key="3">
    <source>
        <dbReference type="ARBA" id="ARBA00022741"/>
    </source>
</evidence>
<keyword evidence="11" id="KW-1185">Reference proteome</keyword>
<evidence type="ECO:0000313" key="11">
    <source>
        <dbReference type="Proteomes" id="UP000298179"/>
    </source>
</evidence>
<dbReference type="RefSeq" id="WP_134761510.1">
    <property type="nucleotide sequence ID" value="NZ_SOZD01000002.1"/>
</dbReference>
<evidence type="ECO:0000256" key="6">
    <source>
        <dbReference type="ARBA" id="ARBA00047615"/>
    </source>
</evidence>
<evidence type="ECO:0000256" key="8">
    <source>
        <dbReference type="HAMAP-Rule" id="MF_00238"/>
    </source>
</evidence>
<dbReference type="Gene3D" id="3.40.50.300">
    <property type="entry name" value="P-loop containing nucleotide triphosphate hydrolases"/>
    <property type="match status" value="1"/>
</dbReference>
<proteinExistence type="inferred from homology"/>
<dbReference type="NCBIfam" id="TIGR00017">
    <property type="entry name" value="cmk"/>
    <property type="match status" value="1"/>
</dbReference>
<feature type="binding site" evidence="8">
    <location>
        <begin position="11"/>
        <end position="19"/>
    </location>
    <ligand>
        <name>ATP</name>
        <dbReference type="ChEBI" id="CHEBI:30616"/>
    </ligand>
</feature>
<dbReference type="Proteomes" id="UP000298179">
    <property type="component" value="Unassembled WGS sequence"/>
</dbReference>
<dbReference type="InterPro" id="IPR003136">
    <property type="entry name" value="Cytidylate_kin"/>
</dbReference>
<comment type="similarity">
    <text evidence="1 8">Belongs to the cytidylate kinase family. Type 1 subfamily.</text>
</comment>
<feature type="domain" description="Cytidylate kinase" evidence="9">
    <location>
        <begin position="7"/>
        <end position="200"/>
    </location>
</feature>
<dbReference type="AlphaFoldDB" id="A0A4Y8RPU6"/>
<keyword evidence="2 8" id="KW-0808">Transferase</keyword>
<organism evidence="10 11">
    <name type="scientific">Jiella endophytica</name>
    <dbReference type="NCBI Taxonomy" id="2558362"/>
    <lineage>
        <taxon>Bacteria</taxon>
        <taxon>Pseudomonadati</taxon>
        <taxon>Pseudomonadota</taxon>
        <taxon>Alphaproteobacteria</taxon>
        <taxon>Hyphomicrobiales</taxon>
        <taxon>Aurantimonadaceae</taxon>
        <taxon>Jiella</taxon>
    </lineage>
</organism>
<evidence type="ECO:0000256" key="5">
    <source>
        <dbReference type="ARBA" id="ARBA00022840"/>
    </source>
</evidence>
<evidence type="ECO:0000259" key="9">
    <source>
        <dbReference type="Pfam" id="PF02224"/>
    </source>
</evidence>
<comment type="caution">
    <text evidence="10">The sequence shown here is derived from an EMBL/GenBank/DDBJ whole genome shotgun (WGS) entry which is preliminary data.</text>
</comment>
<keyword evidence="5 8" id="KW-0067">ATP-binding</keyword>
<dbReference type="GO" id="GO:0005737">
    <property type="term" value="C:cytoplasm"/>
    <property type="evidence" value="ECO:0007669"/>
    <property type="project" value="UniProtKB-SubCell"/>
</dbReference>
<accession>A0A4Y8RPU6</accession>
<evidence type="ECO:0000256" key="2">
    <source>
        <dbReference type="ARBA" id="ARBA00022679"/>
    </source>
</evidence>
<dbReference type="InterPro" id="IPR011994">
    <property type="entry name" value="Cytidylate_kinase_dom"/>
</dbReference>
<keyword evidence="4 8" id="KW-0418">Kinase</keyword>
<dbReference type="GO" id="GO:0006220">
    <property type="term" value="P:pyrimidine nucleotide metabolic process"/>
    <property type="evidence" value="ECO:0007669"/>
    <property type="project" value="UniProtKB-UniRule"/>
</dbReference>
<keyword evidence="3 8" id="KW-0547">Nucleotide-binding</keyword>
<comment type="catalytic activity">
    <reaction evidence="6 8">
        <text>dCMP + ATP = dCDP + ADP</text>
        <dbReference type="Rhea" id="RHEA:25094"/>
        <dbReference type="ChEBI" id="CHEBI:30616"/>
        <dbReference type="ChEBI" id="CHEBI:57566"/>
        <dbReference type="ChEBI" id="CHEBI:58593"/>
        <dbReference type="ChEBI" id="CHEBI:456216"/>
        <dbReference type="EC" id="2.7.4.25"/>
    </reaction>
</comment>
<evidence type="ECO:0000256" key="4">
    <source>
        <dbReference type="ARBA" id="ARBA00022777"/>
    </source>
</evidence>
<comment type="catalytic activity">
    <reaction evidence="7 8">
        <text>CMP + ATP = CDP + ADP</text>
        <dbReference type="Rhea" id="RHEA:11600"/>
        <dbReference type="ChEBI" id="CHEBI:30616"/>
        <dbReference type="ChEBI" id="CHEBI:58069"/>
        <dbReference type="ChEBI" id="CHEBI:60377"/>
        <dbReference type="ChEBI" id="CHEBI:456216"/>
        <dbReference type="EC" id="2.7.4.25"/>
    </reaction>
</comment>
<keyword evidence="8" id="KW-0963">Cytoplasm</keyword>
<dbReference type="GO" id="GO:0036430">
    <property type="term" value="F:CMP kinase activity"/>
    <property type="evidence" value="ECO:0007669"/>
    <property type="project" value="RHEA"/>
</dbReference>
<dbReference type="EMBL" id="SOZD01000002">
    <property type="protein sequence ID" value="TFF25341.1"/>
    <property type="molecule type" value="Genomic_DNA"/>
</dbReference>
<dbReference type="CDD" id="cd02020">
    <property type="entry name" value="CMPK"/>
    <property type="match status" value="1"/>
</dbReference>
<dbReference type="GO" id="GO:0005524">
    <property type="term" value="F:ATP binding"/>
    <property type="evidence" value="ECO:0007669"/>
    <property type="project" value="UniProtKB-UniRule"/>
</dbReference>
<evidence type="ECO:0000256" key="1">
    <source>
        <dbReference type="ARBA" id="ARBA00009427"/>
    </source>
</evidence>
<evidence type="ECO:0000313" key="10">
    <source>
        <dbReference type="EMBL" id="TFF25341.1"/>
    </source>
</evidence>
<dbReference type="InterPro" id="IPR027417">
    <property type="entry name" value="P-loop_NTPase"/>
</dbReference>
<reference evidence="10 11" key="1">
    <citation type="submission" date="2019-03" db="EMBL/GenBank/DDBJ databases">
        <title>Jiella endophytica sp. nov., a novel endophytic bacterium isolated from root of Ficus microcarpa Linn. f.</title>
        <authorList>
            <person name="Tuo L."/>
        </authorList>
    </citation>
    <scope>NUCLEOTIDE SEQUENCE [LARGE SCALE GENOMIC DNA]</scope>
    <source>
        <strain evidence="10 11">CBS5Q-3</strain>
    </source>
</reference>
<dbReference type="OrthoDB" id="9807434at2"/>
<dbReference type="HAMAP" id="MF_00238">
    <property type="entry name" value="Cytidyl_kinase_type1"/>
    <property type="match status" value="1"/>
</dbReference>
<dbReference type="EC" id="2.7.4.25" evidence="8"/>
<dbReference type="SUPFAM" id="SSF52540">
    <property type="entry name" value="P-loop containing nucleoside triphosphate hydrolases"/>
    <property type="match status" value="1"/>
</dbReference>
<protein>
    <recommendedName>
        <fullName evidence="8">Cytidylate kinase</fullName>
        <shortName evidence="8">CK</shortName>
        <ecNumber evidence="8">2.7.4.25</ecNumber>
    </recommendedName>
    <alternativeName>
        <fullName evidence="8">Cytidine monophosphate kinase</fullName>
        <shortName evidence="8">CMP kinase</shortName>
    </alternativeName>
</protein>
<name>A0A4Y8RPU6_9HYPH</name>
<comment type="subcellular location">
    <subcellularLocation>
        <location evidence="8">Cytoplasm</location>
    </subcellularLocation>
</comment>
<dbReference type="GO" id="GO:0036431">
    <property type="term" value="F:dCMP kinase activity"/>
    <property type="evidence" value="ECO:0007669"/>
    <property type="project" value="InterPro"/>
</dbReference>
<sequence>MTAPLTIAIDGPAAAGKGTLAKRVAHHYSLPYLDTGLLYRAVGRQILLAGSDPDDPSEAGAFARALDVAHLDDPTLRGHEAGEFASRVAVHGEVREALTEFQRSFAARREGAVLDGRDIGTVICPNARVKIFVTASPEVRARRRTDELLAHGRDDVDYERILAEVKARDERDSGRVVAPLRPADDAHLLDTSELDIDAAFRAACEVVDRVLAEPDRH</sequence>
<gene>
    <name evidence="8" type="primary">cmk</name>
    <name evidence="10" type="ORF">E3C22_08245</name>
</gene>